<dbReference type="Pfam" id="PF13621">
    <property type="entry name" value="Cupin_8"/>
    <property type="match status" value="1"/>
</dbReference>
<feature type="domain" description="F-box" evidence="8">
    <location>
        <begin position="29"/>
        <end position="75"/>
    </location>
</feature>
<dbReference type="FunFam" id="2.60.120.650:FF:000045">
    <property type="entry name" value="F-box protein At1g78280"/>
    <property type="match status" value="1"/>
</dbReference>
<dbReference type="GO" id="GO:0016491">
    <property type="term" value="F:oxidoreductase activity"/>
    <property type="evidence" value="ECO:0007669"/>
    <property type="project" value="UniProtKB-KW"/>
</dbReference>
<dbReference type="InterPro" id="IPR001810">
    <property type="entry name" value="F-box_dom"/>
</dbReference>
<dbReference type="GO" id="GO:0046872">
    <property type="term" value="F:metal ion binding"/>
    <property type="evidence" value="ECO:0007669"/>
    <property type="project" value="UniProtKB-KW"/>
</dbReference>
<evidence type="ECO:0008006" key="12">
    <source>
        <dbReference type="Google" id="ProtNLM"/>
    </source>
</evidence>
<protein>
    <recommendedName>
        <fullName evidence="12">JmjC domain-containing protein</fullName>
    </recommendedName>
</protein>
<dbReference type="SUPFAM" id="SSF56112">
    <property type="entry name" value="Protein kinase-like (PK-like)"/>
    <property type="match status" value="1"/>
</dbReference>
<keyword evidence="6" id="KW-0408">Iron</keyword>
<dbReference type="OMA" id="AIFSIWK"/>
<evidence type="ECO:0000259" key="9">
    <source>
        <dbReference type="PROSITE" id="PS51184"/>
    </source>
</evidence>
<dbReference type="Pfam" id="PF12937">
    <property type="entry name" value="F-box-like"/>
    <property type="match status" value="1"/>
</dbReference>
<evidence type="ECO:0000256" key="3">
    <source>
        <dbReference type="ARBA" id="ARBA00006801"/>
    </source>
</evidence>
<dbReference type="SUPFAM" id="SSF81383">
    <property type="entry name" value="F-box domain"/>
    <property type="match status" value="1"/>
</dbReference>
<feature type="domain" description="JmjC" evidence="9">
    <location>
        <begin position="232"/>
        <end position="395"/>
    </location>
</feature>
<dbReference type="Gene3D" id="1.20.1280.50">
    <property type="match status" value="1"/>
</dbReference>
<proteinExistence type="inferred from homology"/>
<dbReference type="GO" id="GO:0005634">
    <property type="term" value="C:nucleus"/>
    <property type="evidence" value="ECO:0007669"/>
    <property type="project" value="UniProtKB-SubCell"/>
</dbReference>
<reference evidence="10 11" key="1">
    <citation type="journal article" date="2013" name="Proc. Natl. Acad. Sci. U.S.A.">
        <title>Fine-scale variation in meiotic recombination in Mimulus inferred from population shotgun sequencing.</title>
        <authorList>
            <person name="Hellsten U."/>
            <person name="Wright K.M."/>
            <person name="Jenkins J."/>
            <person name="Shu S."/>
            <person name="Yuan Y."/>
            <person name="Wessler S.R."/>
            <person name="Schmutz J."/>
            <person name="Willis J.H."/>
            <person name="Rokhsar D.S."/>
        </authorList>
    </citation>
    <scope>NUCLEOTIDE SEQUENCE [LARGE SCALE GENOMIC DNA]</scope>
    <source>
        <strain evidence="11">cv. DUN x IM62</strain>
    </source>
</reference>
<keyword evidence="5" id="KW-0560">Oxidoreductase</keyword>
<dbReference type="PhylomeDB" id="A0A022RC66"/>
<dbReference type="STRING" id="4155.A0A022RC66"/>
<evidence type="ECO:0000313" key="10">
    <source>
        <dbReference type="EMBL" id="EYU36485.1"/>
    </source>
</evidence>
<evidence type="ECO:0000256" key="2">
    <source>
        <dbReference type="ARBA" id="ARBA00004123"/>
    </source>
</evidence>
<dbReference type="Gene3D" id="2.60.120.650">
    <property type="entry name" value="Cupin"/>
    <property type="match status" value="1"/>
</dbReference>
<dbReference type="KEGG" id="egt:105959351"/>
<dbReference type="InterPro" id="IPR041667">
    <property type="entry name" value="Cupin_8"/>
</dbReference>
<sequence length="977" mass="111813">MDSVSGNGSGDFPPETSASVLKDRRTDALGDLRVLPDEILCTILTRLTPRDVARLSCASSVMYILCNEEPLWMSLCLSIVNRQLEYKGSWKKTALHQLDVLDMYTEACKRTLQFDGFNSLFLYRRLYRCYTSLNGFSFDDGNVERRENISLEEFRKDYDGQKPVLIDGLTDKWPARKSWTSEQLALKYSDTKFRISQRSSKKVNMKFKDYISYIQIQHDEDPLYIFDDKFAEAAPDLLKDYSVPYLFQEDYFDVLDIDQRPPFRWLIIGPERSGASWHVDPGLTSAWNTLLSGRKRWALYPPGRVPLGVTVHVNEDDGDVNIETPSSLQWWLDFYPLLADHDKPIECTQLPGETIYVPSGWWHCVLNLETTIAVTQNFVNSKNFEYVCLDMAPGFHHKGICRAGLLALDDGGFEHIEKNSLSHENSSNYSDHTRKEKRVRTCQSVENTDNGNCTDMSSCDSLGDLEYSYDVNFLAMFLDNERDHYSSLWSSGNCIGQREFRDWLWKLWVGRPGIRDLIWKGACLALNAGKWYERVKEICAFYDFPSPPQDEKLPVGTGSNPVYLMDDCVTKIFVEGGLEASLYGLGTELEFHHLLNNSTSSLKNYIPSVLASGILVFENGSYRVIPWDGRGIPEVIASSNLITPLHKEVDYPFGVWGKKQFEYQIAGTPSHESANCGKSSSMWPYIVTKRCRGKIFAELRDNLSSKDALNLASFLGEQLHNLHLLPVPSPSPNHSIPMVIGDCTESLQGNGFSKNTDNPAESELFVRILNRRRSNVTKRLSEWGDPIPSKLIEKVNEYIPDDLSVFFDIFKNETEVCRSLTWIHSDVMDDNIYMTENNISDSCMEENMRVTRPDISNGQEHSWHPSHILDFSDLTLGEPILDLIPIHLDVFRGDSRLLKQFLDSYKIPFLRKESLKDEAQGNRSDQLSYRIMCYCILYDENVLGAIFSLWKELRTATTWEEVEEKVWGDLNNYAGFS</sequence>
<dbReference type="InterPro" id="IPR011009">
    <property type="entry name" value="Kinase-like_dom_sf"/>
</dbReference>
<keyword evidence="4" id="KW-0479">Metal-binding</keyword>
<dbReference type="SUPFAM" id="SSF51197">
    <property type="entry name" value="Clavaminate synthase-like"/>
    <property type="match status" value="1"/>
</dbReference>
<evidence type="ECO:0000256" key="1">
    <source>
        <dbReference type="ARBA" id="ARBA00001954"/>
    </source>
</evidence>
<dbReference type="Proteomes" id="UP000030748">
    <property type="component" value="Unassembled WGS sequence"/>
</dbReference>
<dbReference type="EMBL" id="KI630592">
    <property type="protein sequence ID" value="EYU36485.1"/>
    <property type="molecule type" value="Genomic_DNA"/>
</dbReference>
<comment type="cofactor">
    <cofactor evidence="1">
        <name>Fe(2+)</name>
        <dbReference type="ChEBI" id="CHEBI:29033"/>
    </cofactor>
</comment>
<dbReference type="PROSITE" id="PS50181">
    <property type="entry name" value="FBOX"/>
    <property type="match status" value="1"/>
</dbReference>
<dbReference type="PANTHER" id="PTHR12480:SF35">
    <property type="entry name" value="TRANSCRIPTION FACTOR JUMONJI, JMJC DOMAIN-CONTAINING PROTEIN"/>
    <property type="match status" value="1"/>
</dbReference>
<evidence type="ECO:0000256" key="7">
    <source>
        <dbReference type="ARBA" id="ARBA00023242"/>
    </source>
</evidence>
<evidence type="ECO:0000256" key="6">
    <source>
        <dbReference type="ARBA" id="ARBA00023004"/>
    </source>
</evidence>
<dbReference type="eggNOG" id="KOG2130">
    <property type="taxonomic scope" value="Eukaryota"/>
</dbReference>
<dbReference type="OrthoDB" id="424465at2759"/>
<accession>A0A022RC66</accession>
<evidence type="ECO:0000313" key="11">
    <source>
        <dbReference type="Proteomes" id="UP000030748"/>
    </source>
</evidence>
<dbReference type="InterPro" id="IPR003347">
    <property type="entry name" value="JmjC_dom"/>
</dbReference>
<dbReference type="CDD" id="cd09917">
    <property type="entry name" value="F-box_SF"/>
    <property type="match status" value="1"/>
</dbReference>
<dbReference type="SMART" id="SM00558">
    <property type="entry name" value="JmjC"/>
    <property type="match status" value="1"/>
</dbReference>
<dbReference type="PANTHER" id="PTHR12480">
    <property type="entry name" value="ARGININE DEMETHYLASE AND LYSYL-HYDROXYLASE JMJD"/>
    <property type="match status" value="1"/>
</dbReference>
<keyword evidence="7" id="KW-0539">Nucleus</keyword>
<comment type="subcellular location">
    <subcellularLocation>
        <location evidence="2">Nucleus</location>
    </subcellularLocation>
</comment>
<dbReference type="InterPro" id="IPR036047">
    <property type="entry name" value="F-box-like_dom_sf"/>
</dbReference>
<comment type="similarity">
    <text evidence="3">Belongs to the JARID1 histone demethylase family.</text>
</comment>
<gene>
    <name evidence="10" type="ORF">MIMGU_mgv1a000810mg</name>
</gene>
<name>A0A022RC66_ERYGU</name>
<keyword evidence="11" id="KW-1185">Reference proteome</keyword>
<dbReference type="InterPro" id="IPR050910">
    <property type="entry name" value="JMJD6_ArgDemeth/LysHydrox"/>
</dbReference>
<organism evidence="10 11">
    <name type="scientific">Erythranthe guttata</name>
    <name type="common">Yellow monkey flower</name>
    <name type="synonym">Mimulus guttatus</name>
    <dbReference type="NCBI Taxonomy" id="4155"/>
    <lineage>
        <taxon>Eukaryota</taxon>
        <taxon>Viridiplantae</taxon>
        <taxon>Streptophyta</taxon>
        <taxon>Embryophyta</taxon>
        <taxon>Tracheophyta</taxon>
        <taxon>Spermatophyta</taxon>
        <taxon>Magnoliopsida</taxon>
        <taxon>eudicotyledons</taxon>
        <taxon>Gunneridae</taxon>
        <taxon>Pentapetalae</taxon>
        <taxon>asterids</taxon>
        <taxon>lamiids</taxon>
        <taxon>Lamiales</taxon>
        <taxon>Phrymaceae</taxon>
        <taxon>Erythranthe</taxon>
    </lineage>
</organism>
<evidence type="ECO:0000259" key="8">
    <source>
        <dbReference type="PROSITE" id="PS50181"/>
    </source>
</evidence>
<dbReference type="AlphaFoldDB" id="A0A022RC66"/>
<dbReference type="PROSITE" id="PS51184">
    <property type="entry name" value="JMJC"/>
    <property type="match status" value="1"/>
</dbReference>
<evidence type="ECO:0000256" key="4">
    <source>
        <dbReference type="ARBA" id="ARBA00022723"/>
    </source>
</evidence>
<evidence type="ECO:0000256" key="5">
    <source>
        <dbReference type="ARBA" id="ARBA00023002"/>
    </source>
</evidence>